<feature type="transmembrane region" description="Helical" evidence="7">
    <location>
        <begin position="122"/>
        <end position="147"/>
    </location>
</feature>
<dbReference type="Proteomes" id="UP001477443">
    <property type="component" value="Chromosome"/>
</dbReference>
<keyword evidence="10" id="KW-1185">Reference proteome</keyword>
<evidence type="ECO:0000256" key="1">
    <source>
        <dbReference type="ARBA" id="ARBA00004651"/>
    </source>
</evidence>
<protein>
    <submittedName>
        <fullName evidence="9">Sugar ABC transporter permease</fullName>
    </submittedName>
</protein>
<organism evidence="9 10">
    <name type="scientific">Mycoplasmopsis felifaucium</name>
    <dbReference type="NCBI Taxonomy" id="35768"/>
    <lineage>
        <taxon>Bacteria</taxon>
        <taxon>Bacillati</taxon>
        <taxon>Mycoplasmatota</taxon>
        <taxon>Mycoplasmoidales</taxon>
        <taxon>Metamycoplasmataceae</taxon>
        <taxon>Mycoplasmopsis</taxon>
    </lineage>
</organism>
<keyword evidence="4 7" id="KW-0812">Transmembrane</keyword>
<feature type="transmembrane region" description="Helical" evidence="7">
    <location>
        <begin position="159"/>
        <end position="178"/>
    </location>
</feature>
<evidence type="ECO:0000313" key="10">
    <source>
        <dbReference type="Proteomes" id="UP001477443"/>
    </source>
</evidence>
<feature type="domain" description="ABC transmembrane type-1" evidence="8">
    <location>
        <begin position="118"/>
        <end position="339"/>
    </location>
</feature>
<dbReference type="RefSeq" id="WP_338822297.1">
    <property type="nucleotide sequence ID" value="NZ_CP148067.1"/>
</dbReference>
<name>A0ABZ2RNZ0_9BACT</name>
<evidence type="ECO:0000313" key="9">
    <source>
        <dbReference type="EMBL" id="WXL28754.1"/>
    </source>
</evidence>
<dbReference type="Pfam" id="PF00528">
    <property type="entry name" value="BPD_transp_1"/>
    <property type="match status" value="1"/>
</dbReference>
<reference evidence="9" key="1">
    <citation type="submission" date="2024-03" db="EMBL/GenBank/DDBJ databases">
        <title>Complete genome sequence of Mycoplasma felifaucium Z921 isolated from the trachea of a cheetah.</title>
        <authorList>
            <person name="Spergser J."/>
        </authorList>
    </citation>
    <scope>NUCLEOTIDE SEQUENCE [LARGE SCALE GENOMIC DNA]</scope>
    <source>
        <strain evidence="9">Z921</strain>
    </source>
</reference>
<evidence type="ECO:0000256" key="4">
    <source>
        <dbReference type="ARBA" id="ARBA00022692"/>
    </source>
</evidence>
<gene>
    <name evidence="9" type="ORF">WG617_01835</name>
</gene>
<dbReference type="Gene3D" id="1.10.3720.10">
    <property type="entry name" value="MetI-like"/>
    <property type="match status" value="1"/>
</dbReference>
<dbReference type="InterPro" id="IPR035906">
    <property type="entry name" value="MetI-like_sf"/>
</dbReference>
<keyword evidence="3" id="KW-1003">Cell membrane</keyword>
<proteinExistence type="inferred from homology"/>
<evidence type="ECO:0000256" key="5">
    <source>
        <dbReference type="ARBA" id="ARBA00022989"/>
    </source>
</evidence>
<dbReference type="EMBL" id="CP148067">
    <property type="protein sequence ID" value="WXL28754.1"/>
    <property type="molecule type" value="Genomic_DNA"/>
</dbReference>
<feature type="transmembrane region" description="Helical" evidence="7">
    <location>
        <begin position="55"/>
        <end position="79"/>
    </location>
</feature>
<comment type="similarity">
    <text evidence="7">Belongs to the binding-protein-dependent transport system permease family.</text>
</comment>
<dbReference type="SUPFAM" id="SSF161098">
    <property type="entry name" value="MetI-like"/>
    <property type="match status" value="1"/>
</dbReference>
<feature type="transmembrane region" description="Helical" evidence="7">
    <location>
        <begin position="319"/>
        <end position="338"/>
    </location>
</feature>
<keyword evidence="5 7" id="KW-1133">Transmembrane helix</keyword>
<evidence type="ECO:0000256" key="3">
    <source>
        <dbReference type="ARBA" id="ARBA00022475"/>
    </source>
</evidence>
<dbReference type="InterPro" id="IPR051393">
    <property type="entry name" value="ABC_transporter_permease"/>
</dbReference>
<keyword evidence="6 7" id="KW-0472">Membrane</keyword>
<evidence type="ECO:0000256" key="2">
    <source>
        <dbReference type="ARBA" id="ARBA00022448"/>
    </source>
</evidence>
<evidence type="ECO:0000256" key="6">
    <source>
        <dbReference type="ARBA" id="ARBA00023136"/>
    </source>
</evidence>
<dbReference type="PANTHER" id="PTHR30193">
    <property type="entry name" value="ABC TRANSPORTER PERMEASE PROTEIN"/>
    <property type="match status" value="1"/>
</dbReference>
<feature type="transmembrane region" description="Helical" evidence="7">
    <location>
        <begin position="220"/>
        <end position="239"/>
    </location>
</feature>
<dbReference type="CDD" id="cd06261">
    <property type="entry name" value="TM_PBP2"/>
    <property type="match status" value="1"/>
</dbReference>
<comment type="subcellular location">
    <subcellularLocation>
        <location evidence="1 7">Cell membrane</location>
        <topology evidence="1 7">Multi-pass membrane protein</topology>
    </subcellularLocation>
</comment>
<dbReference type="PROSITE" id="PS50928">
    <property type="entry name" value="ABC_TM1"/>
    <property type="match status" value="1"/>
</dbReference>
<accession>A0ABZ2RNZ0</accession>
<evidence type="ECO:0000259" key="8">
    <source>
        <dbReference type="PROSITE" id="PS50928"/>
    </source>
</evidence>
<evidence type="ECO:0000256" key="7">
    <source>
        <dbReference type="RuleBase" id="RU363032"/>
    </source>
</evidence>
<dbReference type="PANTHER" id="PTHR30193:SF37">
    <property type="entry name" value="INNER MEMBRANE ABC TRANSPORTER PERMEASE PROTEIN YCJO"/>
    <property type="match status" value="1"/>
</dbReference>
<sequence>MQWQKKELNTMFNKLFRGISSKTNNDALFQYSLSKQTKTNSNTIAGSVVDKRTNFFFAFVLIVPAIVILLTFTVIPFAFNIKSAFTSEVSEGGKVTSHFAGFDNITALFRDIQFAVGVRNSFIYGLLVLPITMVVSLLISSLIASVIRKKLRGFWQTIFFLPYVTNAVAVSLAFVQIFDTNGQFNQILRAFGLQGNTPWLKRTPEGVTAFKSMLVMLVNGVWNSLAFNVLLFTTAMLSVDKNLYRSASIDGASGFKQFFTITLPSIKSTITFIMTMGIINGIKVFPLALFNNKPEEAINAGASTLMLFIYSYVKQNNYALAGAASLILFIIGITYSTIIRGGFRVLTLASLNKGESDVWNKIKDSREIREFYSKEEARFSYTASTR</sequence>
<dbReference type="InterPro" id="IPR000515">
    <property type="entry name" value="MetI-like"/>
</dbReference>
<keyword evidence="2 7" id="KW-0813">Transport</keyword>